<evidence type="ECO:0000313" key="2">
    <source>
        <dbReference type="EMBL" id="VED08675.1"/>
    </source>
</evidence>
<keyword evidence="1" id="KW-1133">Transmembrane helix</keyword>
<dbReference type="AlphaFoldDB" id="A0A3S4NRW6"/>
<dbReference type="Proteomes" id="UP000271797">
    <property type="component" value="Chromosome"/>
</dbReference>
<keyword evidence="1" id="KW-0472">Membrane</keyword>
<sequence length="69" mass="8186">MRRPSSYTDEKRVYWLLFALTRTTLYALFIHGFIFGFVNFFFGSGSSLRSFAHESDGDRQCHQVQYHQN</sequence>
<evidence type="ECO:0000256" key="1">
    <source>
        <dbReference type="SAM" id="Phobius"/>
    </source>
</evidence>
<keyword evidence="1" id="KW-0812">Transmembrane</keyword>
<feature type="transmembrane region" description="Helical" evidence="1">
    <location>
        <begin position="12"/>
        <end position="42"/>
    </location>
</feature>
<name>A0A3S4NRW6_ECOLX</name>
<dbReference type="EMBL" id="LR134238">
    <property type="protein sequence ID" value="VED08675.1"/>
    <property type="molecule type" value="Genomic_DNA"/>
</dbReference>
<evidence type="ECO:0000313" key="3">
    <source>
        <dbReference type="Proteomes" id="UP000271797"/>
    </source>
</evidence>
<gene>
    <name evidence="2" type="ORF">NCTC9044_01452</name>
</gene>
<proteinExistence type="predicted"/>
<organism evidence="2 3">
    <name type="scientific">Escherichia coli</name>
    <dbReference type="NCBI Taxonomy" id="562"/>
    <lineage>
        <taxon>Bacteria</taxon>
        <taxon>Pseudomonadati</taxon>
        <taxon>Pseudomonadota</taxon>
        <taxon>Gammaproteobacteria</taxon>
        <taxon>Enterobacterales</taxon>
        <taxon>Enterobacteriaceae</taxon>
        <taxon>Escherichia</taxon>
    </lineage>
</organism>
<protein>
    <submittedName>
        <fullName evidence="2">Uncharacterized protein</fullName>
    </submittedName>
</protein>
<accession>A0A3S4NRW6</accession>
<reference evidence="2 3" key="1">
    <citation type="submission" date="2018-12" db="EMBL/GenBank/DDBJ databases">
        <authorList>
            <consortium name="Pathogen Informatics"/>
        </authorList>
    </citation>
    <scope>NUCLEOTIDE SEQUENCE [LARGE SCALE GENOMIC DNA]</scope>
    <source>
        <strain evidence="2 3">NCTC9044</strain>
    </source>
</reference>